<dbReference type="Proteomes" id="UP000325286">
    <property type="component" value="Chromosome"/>
</dbReference>
<protein>
    <submittedName>
        <fullName evidence="1">Uncharacterized protein</fullName>
    </submittedName>
</protein>
<reference evidence="1 2" key="1">
    <citation type="submission" date="2019-08" db="EMBL/GenBank/DDBJ databases">
        <title>Deep-cultivation of Planctomycetes and their phenomic and genomic characterization uncovers novel biology.</title>
        <authorList>
            <person name="Wiegand S."/>
            <person name="Jogler M."/>
            <person name="Boedeker C."/>
            <person name="Pinto D."/>
            <person name="Vollmers J."/>
            <person name="Rivas-Marin E."/>
            <person name="Kohn T."/>
            <person name="Peeters S.H."/>
            <person name="Heuer A."/>
            <person name="Rast P."/>
            <person name="Oberbeckmann S."/>
            <person name="Bunk B."/>
            <person name="Jeske O."/>
            <person name="Meyerdierks A."/>
            <person name="Storesund J.E."/>
            <person name="Kallscheuer N."/>
            <person name="Luecker S."/>
            <person name="Lage O.M."/>
            <person name="Pohl T."/>
            <person name="Merkel B.J."/>
            <person name="Hornburger P."/>
            <person name="Mueller R.-W."/>
            <person name="Bruemmer F."/>
            <person name="Labrenz M."/>
            <person name="Spormann A.M."/>
            <person name="Op den Camp H."/>
            <person name="Overmann J."/>
            <person name="Amann R."/>
            <person name="Jetten M.S.M."/>
            <person name="Mascher T."/>
            <person name="Medema M.H."/>
            <person name="Devos D.P."/>
            <person name="Kaster A.-K."/>
            <person name="Ovreas L."/>
            <person name="Rohde M."/>
            <person name="Galperin M.Y."/>
            <person name="Jogler C."/>
        </authorList>
    </citation>
    <scope>NUCLEOTIDE SEQUENCE [LARGE SCALE GENOMIC DNA]</scope>
    <source>
        <strain evidence="1 2">UC8</strain>
    </source>
</reference>
<evidence type="ECO:0000313" key="2">
    <source>
        <dbReference type="Proteomes" id="UP000325286"/>
    </source>
</evidence>
<proteinExistence type="predicted"/>
<organism evidence="1 2">
    <name type="scientific">Roseimaritima ulvae</name>
    <dbReference type="NCBI Taxonomy" id="980254"/>
    <lineage>
        <taxon>Bacteria</taxon>
        <taxon>Pseudomonadati</taxon>
        <taxon>Planctomycetota</taxon>
        <taxon>Planctomycetia</taxon>
        <taxon>Pirellulales</taxon>
        <taxon>Pirellulaceae</taxon>
        <taxon>Roseimaritima</taxon>
    </lineage>
</organism>
<gene>
    <name evidence="1" type="ORF">UC8_58090</name>
</gene>
<dbReference type="AlphaFoldDB" id="A0A5B9QXG5"/>
<dbReference type="EMBL" id="CP042914">
    <property type="protein sequence ID" value="QEG43754.1"/>
    <property type="molecule type" value="Genomic_DNA"/>
</dbReference>
<dbReference type="KEGG" id="rul:UC8_58090"/>
<accession>A0A5B9QXG5</accession>
<name>A0A5B9QXG5_9BACT</name>
<evidence type="ECO:0000313" key="1">
    <source>
        <dbReference type="EMBL" id="QEG43754.1"/>
    </source>
</evidence>
<sequence length="127" mass="14531">MLIFSSIPESRPRTAMEIKRDELNSERWAYVYDAKDRIKKSLRSPSTAEFDCDIRDSRIEGDYATVTGKVTAVNAFNAPITSSFRVIYLRDPMKPIEVTFDGETIVLDAAEKAHRDEKHETTESLQE</sequence>
<keyword evidence="2" id="KW-1185">Reference proteome</keyword>